<dbReference type="Pfam" id="PF00106">
    <property type="entry name" value="adh_short"/>
    <property type="match status" value="1"/>
</dbReference>
<feature type="chain" id="PRO_5022198258" evidence="4">
    <location>
        <begin position="21"/>
        <end position="345"/>
    </location>
</feature>
<comment type="similarity">
    <text evidence="1 3">Belongs to the short-chain dehydrogenases/reductases (SDR) family.</text>
</comment>
<dbReference type="InterPro" id="IPR002347">
    <property type="entry name" value="SDR_fam"/>
</dbReference>
<dbReference type="SMART" id="SM00822">
    <property type="entry name" value="PKS_KR"/>
    <property type="match status" value="1"/>
</dbReference>
<dbReference type="PRINTS" id="PR00081">
    <property type="entry name" value="GDHRDH"/>
</dbReference>
<dbReference type="RefSeq" id="WP_145368670.1">
    <property type="nucleotide sequence ID" value="NZ_CP036275.1"/>
</dbReference>
<dbReference type="EMBL" id="CP036275">
    <property type="protein sequence ID" value="QDU37671.1"/>
    <property type="molecule type" value="Genomic_DNA"/>
</dbReference>
<evidence type="ECO:0000259" key="5">
    <source>
        <dbReference type="SMART" id="SM00822"/>
    </source>
</evidence>
<dbReference type="Gene3D" id="3.40.50.720">
    <property type="entry name" value="NAD(P)-binding Rossmann-like Domain"/>
    <property type="match status" value="1"/>
</dbReference>
<protein>
    <submittedName>
        <fullName evidence="6">Ketoacyl reductase</fullName>
        <ecNumber evidence="6">1.3.1.-</ecNumber>
    </submittedName>
</protein>
<dbReference type="FunFam" id="3.40.50.720:FF:000084">
    <property type="entry name" value="Short-chain dehydrogenase reductase"/>
    <property type="match status" value="1"/>
</dbReference>
<keyword evidence="7" id="KW-1185">Reference proteome</keyword>
<feature type="signal peptide" evidence="4">
    <location>
        <begin position="1"/>
        <end position="20"/>
    </location>
</feature>
<evidence type="ECO:0000256" key="3">
    <source>
        <dbReference type="RuleBase" id="RU000363"/>
    </source>
</evidence>
<dbReference type="OrthoDB" id="151996at2"/>
<dbReference type="Proteomes" id="UP000320496">
    <property type="component" value="Chromosome"/>
</dbReference>
<keyword evidence="4" id="KW-0732">Signal</keyword>
<dbReference type="KEGG" id="mri:Mal4_19870"/>
<reference evidence="6 7" key="1">
    <citation type="submission" date="2019-02" db="EMBL/GenBank/DDBJ databases">
        <title>Deep-cultivation of Planctomycetes and their phenomic and genomic characterization uncovers novel biology.</title>
        <authorList>
            <person name="Wiegand S."/>
            <person name="Jogler M."/>
            <person name="Boedeker C."/>
            <person name="Pinto D."/>
            <person name="Vollmers J."/>
            <person name="Rivas-Marin E."/>
            <person name="Kohn T."/>
            <person name="Peeters S.H."/>
            <person name="Heuer A."/>
            <person name="Rast P."/>
            <person name="Oberbeckmann S."/>
            <person name="Bunk B."/>
            <person name="Jeske O."/>
            <person name="Meyerdierks A."/>
            <person name="Storesund J.E."/>
            <person name="Kallscheuer N."/>
            <person name="Luecker S."/>
            <person name="Lage O.M."/>
            <person name="Pohl T."/>
            <person name="Merkel B.J."/>
            <person name="Hornburger P."/>
            <person name="Mueller R.-W."/>
            <person name="Bruemmer F."/>
            <person name="Labrenz M."/>
            <person name="Spormann A.M."/>
            <person name="Op den Camp H."/>
            <person name="Overmann J."/>
            <person name="Amann R."/>
            <person name="Jetten M.S.M."/>
            <person name="Mascher T."/>
            <person name="Medema M.H."/>
            <person name="Devos D.P."/>
            <person name="Kaster A.-K."/>
            <person name="Ovreas L."/>
            <person name="Rohde M."/>
            <person name="Galperin M.Y."/>
            <person name="Jogler C."/>
        </authorList>
    </citation>
    <scope>NUCLEOTIDE SEQUENCE [LARGE SCALE GENOMIC DNA]</scope>
    <source>
        <strain evidence="6 7">Mal4</strain>
    </source>
</reference>
<dbReference type="PANTHER" id="PTHR44196:SF1">
    <property type="entry name" value="DEHYDROGENASE_REDUCTASE SDR FAMILY MEMBER 7B"/>
    <property type="match status" value="1"/>
</dbReference>
<dbReference type="InterPro" id="IPR036291">
    <property type="entry name" value="NAD(P)-bd_dom_sf"/>
</dbReference>
<sequence precursor="true">MKTLTKLALLAGGATAAAMAAKQAIRNERWFSFAGKSVLITGGSRGLGLVLARQLIDQGARVTITARTEADLEAAREELEQRGGEVLSVPCDVRDQDQVQKLVEKAQERFGTIDVLFNVAGIIEVGPLDTMTREDFQKSMDTHCWGALNTVRAVLPIMRQRGWGRIVNVASLGGKRSVPHMLPYCTSKFALVGLSNGLRTELAEENIFVTTICPSLMRTGSPRNAIFKGQHRKEYTWFSIGDSLPMVAMPAEEAARQILRACQYGDAEKIVRNPGNVGVMLQQMFSGVTRDLLTVANRYLPEPGGIGQQAARGYESESSWAPSLLTLFTQKAARRNNEMRPHPIE</sequence>
<keyword evidence="2 6" id="KW-0560">Oxidoreductase</keyword>
<dbReference type="GO" id="GO:0016020">
    <property type="term" value="C:membrane"/>
    <property type="evidence" value="ECO:0007669"/>
    <property type="project" value="TreeGrafter"/>
</dbReference>
<evidence type="ECO:0000256" key="4">
    <source>
        <dbReference type="SAM" id="SignalP"/>
    </source>
</evidence>
<evidence type="ECO:0000313" key="7">
    <source>
        <dbReference type="Proteomes" id="UP000320496"/>
    </source>
</evidence>
<accession>A0A517Z5E5</accession>
<name>A0A517Z5E5_9PLAN</name>
<dbReference type="PRINTS" id="PR00080">
    <property type="entry name" value="SDRFAMILY"/>
</dbReference>
<proteinExistence type="inferred from homology"/>
<dbReference type="GO" id="GO:0016491">
    <property type="term" value="F:oxidoreductase activity"/>
    <property type="evidence" value="ECO:0007669"/>
    <property type="project" value="UniProtKB-KW"/>
</dbReference>
<dbReference type="InterPro" id="IPR057326">
    <property type="entry name" value="KR_dom"/>
</dbReference>
<organism evidence="6 7">
    <name type="scientific">Maioricimonas rarisocia</name>
    <dbReference type="NCBI Taxonomy" id="2528026"/>
    <lineage>
        <taxon>Bacteria</taxon>
        <taxon>Pseudomonadati</taxon>
        <taxon>Planctomycetota</taxon>
        <taxon>Planctomycetia</taxon>
        <taxon>Planctomycetales</taxon>
        <taxon>Planctomycetaceae</taxon>
        <taxon>Maioricimonas</taxon>
    </lineage>
</organism>
<dbReference type="SUPFAM" id="SSF51735">
    <property type="entry name" value="NAD(P)-binding Rossmann-fold domains"/>
    <property type="match status" value="1"/>
</dbReference>
<dbReference type="AlphaFoldDB" id="A0A517Z5E5"/>
<dbReference type="InterPro" id="IPR020904">
    <property type="entry name" value="Sc_DH/Rdtase_CS"/>
</dbReference>
<dbReference type="EC" id="1.3.1.-" evidence="6"/>
<evidence type="ECO:0000256" key="2">
    <source>
        <dbReference type="ARBA" id="ARBA00023002"/>
    </source>
</evidence>
<feature type="domain" description="Ketoreductase" evidence="5">
    <location>
        <begin position="36"/>
        <end position="173"/>
    </location>
</feature>
<gene>
    <name evidence="6" type="primary">actIII</name>
    <name evidence="6" type="ORF">Mal4_19870</name>
</gene>
<dbReference type="CDD" id="cd05233">
    <property type="entry name" value="SDR_c"/>
    <property type="match status" value="1"/>
</dbReference>
<dbReference type="PROSITE" id="PS00061">
    <property type="entry name" value="ADH_SHORT"/>
    <property type="match status" value="1"/>
</dbReference>
<evidence type="ECO:0000313" key="6">
    <source>
        <dbReference type="EMBL" id="QDU37671.1"/>
    </source>
</evidence>
<dbReference type="PANTHER" id="PTHR44196">
    <property type="entry name" value="DEHYDROGENASE/REDUCTASE SDR FAMILY MEMBER 7B"/>
    <property type="match status" value="1"/>
</dbReference>
<evidence type="ECO:0000256" key="1">
    <source>
        <dbReference type="ARBA" id="ARBA00006484"/>
    </source>
</evidence>